<dbReference type="GO" id="GO:0055085">
    <property type="term" value="P:transmembrane transport"/>
    <property type="evidence" value="ECO:0007669"/>
    <property type="project" value="UniProtKB-ARBA"/>
</dbReference>
<keyword evidence="7" id="KW-1185">Reference proteome</keyword>
<dbReference type="Pfam" id="PF08352">
    <property type="entry name" value="oligo_HPY"/>
    <property type="match status" value="2"/>
</dbReference>
<dbReference type="GO" id="GO:0015833">
    <property type="term" value="P:peptide transport"/>
    <property type="evidence" value="ECO:0007669"/>
    <property type="project" value="InterPro"/>
</dbReference>
<keyword evidence="4 6" id="KW-0067">ATP-binding</keyword>
<dbReference type="GO" id="GO:0005524">
    <property type="term" value="F:ATP binding"/>
    <property type="evidence" value="ECO:0007669"/>
    <property type="project" value="UniProtKB-KW"/>
</dbReference>
<evidence type="ECO:0000256" key="4">
    <source>
        <dbReference type="ARBA" id="ARBA00022840"/>
    </source>
</evidence>
<dbReference type="InterPro" id="IPR003593">
    <property type="entry name" value="AAA+_ATPase"/>
</dbReference>
<accession>A0A4R5DB87</accession>
<reference evidence="6 7" key="1">
    <citation type="submission" date="2019-03" db="EMBL/GenBank/DDBJ databases">
        <title>Draft genome sequences of novel Actinobacteria.</title>
        <authorList>
            <person name="Sahin N."/>
            <person name="Ay H."/>
            <person name="Saygin H."/>
        </authorList>
    </citation>
    <scope>NUCLEOTIDE SEQUENCE [LARGE SCALE GENOMIC DNA]</scope>
    <source>
        <strain evidence="6 7">5K138</strain>
    </source>
</reference>
<evidence type="ECO:0000313" key="7">
    <source>
        <dbReference type="Proteomes" id="UP000294739"/>
    </source>
</evidence>
<dbReference type="InParanoid" id="A0A4R5DB87"/>
<dbReference type="RefSeq" id="WP_131894200.1">
    <property type="nucleotide sequence ID" value="NZ_SMKZ01000012.1"/>
</dbReference>
<dbReference type="SUPFAM" id="SSF52540">
    <property type="entry name" value="P-loop containing nucleoside triphosphate hydrolases"/>
    <property type="match status" value="2"/>
</dbReference>
<proteinExistence type="inferred from homology"/>
<dbReference type="FunCoup" id="A0A4R5DB87">
    <property type="interactions" value="48"/>
</dbReference>
<dbReference type="EMBL" id="SMKZ01000012">
    <property type="protein sequence ID" value="TDE10946.1"/>
    <property type="molecule type" value="Genomic_DNA"/>
</dbReference>
<dbReference type="Gene3D" id="3.40.50.300">
    <property type="entry name" value="P-loop containing nucleotide triphosphate hydrolases"/>
    <property type="match status" value="2"/>
</dbReference>
<keyword evidence="2" id="KW-0813">Transport</keyword>
<dbReference type="FunFam" id="3.40.50.300:FF:000016">
    <property type="entry name" value="Oligopeptide ABC transporter ATP-binding component"/>
    <property type="match status" value="2"/>
</dbReference>
<dbReference type="InterPro" id="IPR050319">
    <property type="entry name" value="ABC_transp_ATP-bind"/>
</dbReference>
<evidence type="ECO:0000256" key="3">
    <source>
        <dbReference type="ARBA" id="ARBA00022741"/>
    </source>
</evidence>
<dbReference type="OrthoDB" id="2986442at2"/>
<evidence type="ECO:0000256" key="2">
    <source>
        <dbReference type="ARBA" id="ARBA00022448"/>
    </source>
</evidence>
<dbReference type="AlphaFoldDB" id="A0A4R5DB87"/>
<name>A0A4R5DB87_9ACTN</name>
<gene>
    <name evidence="6" type="ORF">E1269_10720</name>
</gene>
<keyword evidence="3" id="KW-0547">Nucleotide-binding</keyword>
<dbReference type="PANTHER" id="PTHR43776:SF7">
    <property type="entry name" value="D,D-DIPEPTIDE TRANSPORT ATP-BINDING PROTEIN DDPF-RELATED"/>
    <property type="match status" value="1"/>
</dbReference>
<dbReference type="Proteomes" id="UP000294739">
    <property type="component" value="Unassembled WGS sequence"/>
</dbReference>
<comment type="similarity">
    <text evidence="1">Belongs to the ABC transporter superfamily.</text>
</comment>
<dbReference type="NCBIfam" id="TIGR01727">
    <property type="entry name" value="oligo_HPY"/>
    <property type="match status" value="2"/>
</dbReference>
<dbReference type="NCBIfam" id="NF007739">
    <property type="entry name" value="PRK10419.1"/>
    <property type="match status" value="2"/>
</dbReference>
<dbReference type="CDD" id="cd03257">
    <property type="entry name" value="ABC_NikE_OppD_transporters"/>
    <property type="match status" value="2"/>
</dbReference>
<comment type="caution">
    <text evidence="6">The sequence shown here is derived from an EMBL/GenBank/DDBJ whole genome shotgun (WGS) entry which is preliminary data.</text>
</comment>
<protein>
    <submittedName>
        <fullName evidence="6">ABC transporter ATP-binding protein</fullName>
    </submittedName>
</protein>
<dbReference type="PROSITE" id="PS00211">
    <property type="entry name" value="ABC_TRANSPORTER_1"/>
    <property type="match status" value="2"/>
</dbReference>
<dbReference type="PROSITE" id="PS50893">
    <property type="entry name" value="ABC_TRANSPORTER_2"/>
    <property type="match status" value="2"/>
</dbReference>
<dbReference type="NCBIfam" id="NF008453">
    <property type="entry name" value="PRK11308.1"/>
    <property type="match status" value="2"/>
</dbReference>
<sequence length="693" mass="74910">MNAAHDTVLQVRGLRVEFPGSAGTVQAVRGIDLDVRAGERLAIVGESGSGKTVTARTMLRLLPPTATMTGQVLFRGQDVLSMDDDALRRYRGGDAAMVFQDSLAALNPVMRIGEQVAEAMRVHGVPKEAARRRAVDMLELVGVPDPHRRVDEYPHQFSGGMRQRVVIAMALVNDPDVLICDEPTTALDVTVQAQILDVFARLNEQLGTAVVLITHNLGVVASLCERTVVMYGGRLAEVGSTEQLLTGPSHPYTAQLLKAVPRLGVDSALRMHAIPGQPPDPQHPLPGCPFTPRCPLAEDRCSEGAPPLTGRGDDHVAACWVTQDRPDRLDVLVADEVAVAAPRPAPSTEKPVMVLDGAEKTFHARQRLLRRHRESGVRALDGVSLEIRPAETLGLVGESGCGKSTLGRAVLGLQDLDAGQVLVAGGDLQTARGDELRRLRRRAQIVFQDPYASLNPRHTVGALVAEPLRIHRIVPSAEIPARVGQLLELVGLDPGHATRLPREFSGGQRQRVAIARALSTEPDVVVLDEPVSALDVSLQAQVVNLLRDLQDRLGVAYLFIAHDIALVRYMSDRIAVMYLGQVVEQGDADEVCADPLHPYTASLLSAVPDPEPRARRERIILSGDVPSPADPPPGCRFHTRCPIGPIARPDREICATTPPPLAEVRPGRFTACHFANDVPDLVMSRENTHVQRG</sequence>
<dbReference type="InterPro" id="IPR003439">
    <property type="entry name" value="ABC_transporter-like_ATP-bd"/>
</dbReference>
<dbReference type="InterPro" id="IPR013563">
    <property type="entry name" value="Oligopep_ABC_C"/>
</dbReference>
<dbReference type="Pfam" id="PF00005">
    <property type="entry name" value="ABC_tran"/>
    <property type="match status" value="2"/>
</dbReference>
<evidence type="ECO:0000313" key="6">
    <source>
        <dbReference type="EMBL" id="TDE10946.1"/>
    </source>
</evidence>
<organism evidence="6 7">
    <name type="scientific">Jiangella asiatica</name>
    <dbReference type="NCBI Taxonomy" id="2530372"/>
    <lineage>
        <taxon>Bacteria</taxon>
        <taxon>Bacillati</taxon>
        <taxon>Actinomycetota</taxon>
        <taxon>Actinomycetes</taxon>
        <taxon>Jiangellales</taxon>
        <taxon>Jiangellaceae</taxon>
        <taxon>Jiangella</taxon>
    </lineage>
</organism>
<dbReference type="SMART" id="SM00382">
    <property type="entry name" value="AAA"/>
    <property type="match status" value="2"/>
</dbReference>
<feature type="domain" description="ABC transporter" evidence="5">
    <location>
        <begin position="11"/>
        <end position="257"/>
    </location>
</feature>
<dbReference type="InterPro" id="IPR017871">
    <property type="entry name" value="ABC_transporter-like_CS"/>
</dbReference>
<dbReference type="PANTHER" id="PTHR43776">
    <property type="entry name" value="TRANSPORT ATP-BINDING PROTEIN"/>
    <property type="match status" value="1"/>
</dbReference>
<evidence type="ECO:0000259" key="5">
    <source>
        <dbReference type="PROSITE" id="PS50893"/>
    </source>
</evidence>
<feature type="domain" description="ABC transporter" evidence="5">
    <location>
        <begin position="364"/>
        <end position="604"/>
    </location>
</feature>
<evidence type="ECO:0000256" key="1">
    <source>
        <dbReference type="ARBA" id="ARBA00005417"/>
    </source>
</evidence>
<dbReference type="InterPro" id="IPR027417">
    <property type="entry name" value="P-loop_NTPase"/>
</dbReference>
<dbReference type="GO" id="GO:0016887">
    <property type="term" value="F:ATP hydrolysis activity"/>
    <property type="evidence" value="ECO:0007669"/>
    <property type="project" value="InterPro"/>
</dbReference>